<keyword evidence="3" id="KW-1185">Reference proteome</keyword>
<feature type="transmembrane region" description="Helical" evidence="1">
    <location>
        <begin position="7"/>
        <end position="28"/>
    </location>
</feature>
<keyword evidence="1" id="KW-1133">Transmembrane helix</keyword>
<dbReference type="Proteomes" id="UP001596025">
    <property type="component" value="Unassembled WGS sequence"/>
</dbReference>
<accession>A0ABV9LL53</accession>
<reference evidence="3" key="1">
    <citation type="journal article" date="2019" name="Int. J. Syst. Evol. Microbiol.">
        <title>The Global Catalogue of Microorganisms (GCM) 10K type strain sequencing project: providing services to taxonomists for standard genome sequencing and annotation.</title>
        <authorList>
            <consortium name="The Broad Institute Genomics Platform"/>
            <consortium name="The Broad Institute Genome Sequencing Center for Infectious Disease"/>
            <person name="Wu L."/>
            <person name="Ma J."/>
        </authorList>
    </citation>
    <scope>NUCLEOTIDE SEQUENCE [LARGE SCALE GENOMIC DNA]</scope>
    <source>
        <strain evidence="3">CCUG 62763</strain>
    </source>
</reference>
<sequence length="70" mass="7693">MAFRWLFALTAAGMLTAFAVLLVTGRYYNEGPVLIRVTAEHGLHRGDVFVLTGWAAGMLSLMGILVGRRR</sequence>
<evidence type="ECO:0000313" key="2">
    <source>
        <dbReference type="EMBL" id="MFC4693795.1"/>
    </source>
</evidence>
<organism evidence="2 3">
    <name type="scientific">Geodermatophilus arenarius</name>
    <dbReference type="NCBI Taxonomy" id="1137990"/>
    <lineage>
        <taxon>Bacteria</taxon>
        <taxon>Bacillati</taxon>
        <taxon>Actinomycetota</taxon>
        <taxon>Actinomycetes</taxon>
        <taxon>Geodermatophilales</taxon>
        <taxon>Geodermatophilaceae</taxon>
        <taxon>Geodermatophilus</taxon>
    </lineage>
</organism>
<protein>
    <recommendedName>
        <fullName evidence="4">PEP-CTERM protein-sorting domain-containing protein</fullName>
    </recommendedName>
</protein>
<keyword evidence="1" id="KW-0812">Transmembrane</keyword>
<gene>
    <name evidence="2" type="ORF">ACFO3M_10405</name>
</gene>
<dbReference type="EMBL" id="JBHSGR010000009">
    <property type="protein sequence ID" value="MFC4693795.1"/>
    <property type="molecule type" value="Genomic_DNA"/>
</dbReference>
<comment type="caution">
    <text evidence="2">The sequence shown here is derived from an EMBL/GenBank/DDBJ whole genome shotgun (WGS) entry which is preliminary data.</text>
</comment>
<keyword evidence="1" id="KW-0472">Membrane</keyword>
<name>A0ABV9LL53_9ACTN</name>
<proteinExistence type="predicted"/>
<feature type="transmembrane region" description="Helical" evidence="1">
    <location>
        <begin position="48"/>
        <end position="67"/>
    </location>
</feature>
<evidence type="ECO:0008006" key="4">
    <source>
        <dbReference type="Google" id="ProtNLM"/>
    </source>
</evidence>
<dbReference type="RefSeq" id="WP_387988513.1">
    <property type="nucleotide sequence ID" value="NZ_JBHSGR010000009.1"/>
</dbReference>
<evidence type="ECO:0000256" key="1">
    <source>
        <dbReference type="SAM" id="Phobius"/>
    </source>
</evidence>
<evidence type="ECO:0000313" key="3">
    <source>
        <dbReference type="Proteomes" id="UP001596025"/>
    </source>
</evidence>